<gene>
    <name evidence="8" type="ORF">LIER_38106</name>
</gene>
<evidence type="ECO:0000256" key="5">
    <source>
        <dbReference type="ARBA" id="ARBA00022989"/>
    </source>
</evidence>
<comment type="caution">
    <text evidence="8">The sequence shown here is derived from an EMBL/GenBank/DDBJ whole genome shotgun (WGS) entry which is preliminary data.</text>
</comment>
<keyword evidence="4 7" id="KW-0812">Transmembrane</keyword>
<keyword evidence="3" id="KW-0813">Transport</keyword>
<keyword evidence="5 7" id="KW-1133">Transmembrane helix</keyword>
<keyword evidence="6 7" id="KW-0472">Membrane</keyword>
<evidence type="ECO:0000256" key="6">
    <source>
        <dbReference type="ARBA" id="ARBA00023136"/>
    </source>
</evidence>
<dbReference type="Proteomes" id="UP001454036">
    <property type="component" value="Unassembled WGS sequence"/>
</dbReference>
<dbReference type="GO" id="GO:0016020">
    <property type="term" value="C:membrane"/>
    <property type="evidence" value="ECO:0007669"/>
    <property type="project" value="UniProtKB-SubCell"/>
</dbReference>
<organism evidence="8 9">
    <name type="scientific">Lithospermum erythrorhizon</name>
    <name type="common">Purple gromwell</name>
    <name type="synonym">Lithospermum officinale var. erythrorhizon</name>
    <dbReference type="NCBI Taxonomy" id="34254"/>
    <lineage>
        <taxon>Eukaryota</taxon>
        <taxon>Viridiplantae</taxon>
        <taxon>Streptophyta</taxon>
        <taxon>Embryophyta</taxon>
        <taxon>Tracheophyta</taxon>
        <taxon>Spermatophyta</taxon>
        <taxon>Magnoliopsida</taxon>
        <taxon>eudicotyledons</taxon>
        <taxon>Gunneridae</taxon>
        <taxon>Pentapetalae</taxon>
        <taxon>asterids</taxon>
        <taxon>lamiids</taxon>
        <taxon>Boraginales</taxon>
        <taxon>Boraginaceae</taxon>
        <taxon>Boraginoideae</taxon>
        <taxon>Lithospermeae</taxon>
        <taxon>Lithospermum</taxon>
    </lineage>
</organism>
<evidence type="ECO:0000256" key="1">
    <source>
        <dbReference type="ARBA" id="ARBA00004370"/>
    </source>
</evidence>
<dbReference type="AlphaFoldDB" id="A0AAV3PWX6"/>
<sequence>MEKRGYEAPLGGGGGEAAETCKPSPKGKFGWFVVCGRFGLLVGAISREARNFKLGEPIYYLVLISTAVLWQLSLLGLNGVIFCGSSLLSGILSALSIPIVEVLGVVFYHEKFQPTKGISLVISLWGFVSYFYGEIRASKKASNPEPLEAELVQKPISEMETV</sequence>
<dbReference type="PANTHER" id="PTHR31376">
    <property type="entry name" value="OS09G0467300 PROTEIN-RELATED"/>
    <property type="match status" value="1"/>
</dbReference>
<dbReference type="GO" id="GO:0015211">
    <property type="term" value="F:purine nucleoside transmembrane transporter activity"/>
    <property type="evidence" value="ECO:0007669"/>
    <property type="project" value="InterPro"/>
</dbReference>
<reference evidence="8 9" key="1">
    <citation type="submission" date="2024-01" db="EMBL/GenBank/DDBJ databases">
        <title>The complete chloroplast genome sequence of Lithospermum erythrorhizon: insights into the phylogenetic relationship among Boraginaceae species and the maternal lineages of purple gromwells.</title>
        <authorList>
            <person name="Okada T."/>
            <person name="Watanabe K."/>
        </authorList>
    </citation>
    <scope>NUCLEOTIDE SEQUENCE [LARGE SCALE GENOMIC DNA]</scope>
</reference>
<protein>
    <submittedName>
        <fullName evidence="8">Uncharacterized protein</fullName>
    </submittedName>
</protein>
<feature type="transmembrane region" description="Helical" evidence="7">
    <location>
        <begin position="29"/>
        <end position="46"/>
    </location>
</feature>
<keyword evidence="9" id="KW-1185">Reference proteome</keyword>
<evidence type="ECO:0000256" key="3">
    <source>
        <dbReference type="ARBA" id="ARBA00022448"/>
    </source>
</evidence>
<evidence type="ECO:0000256" key="4">
    <source>
        <dbReference type="ARBA" id="ARBA00022692"/>
    </source>
</evidence>
<evidence type="ECO:0000313" key="9">
    <source>
        <dbReference type="Proteomes" id="UP001454036"/>
    </source>
</evidence>
<accession>A0AAV3PWX6</accession>
<evidence type="ECO:0000256" key="2">
    <source>
        <dbReference type="ARBA" id="ARBA00006213"/>
    </source>
</evidence>
<evidence type="ECO:0000256" key="7">
    <source>
        <dbReference type="SAM" id="Phobius"/>
    </source>
</evidence>
<feature type="transmembrane region" description="Helical" evidence="7">
    <location>
        <begin position="58"/>
        <end position="81"/>
    </location>
</feature>
<dbReference type="EMBL" id="BAABME010018941">
    <property type="protein sequence ID" value="GAA0155533.1"/>
    <property type="molecule type" value="Genomic_DNA"/>
</dbReference>
<comment type="subcellular location">
    <subcellularLocation>
        <location evidence="1">Membrane</location>
    </subcellularLocation>
</comment>
<feature type="transmembrane region" description="Helical" evidence="7">
    <location>
        <begin position="87"/>
        <end position="108"/>
    </location>
</feature>
<dbReference type="Pfam" id="PF16913">
    <property type="entry name" value="PUNUT"/>
    <property type="match status" value="1"/>
</dbReference>
<dbReference type="InterPro" id="IPR030182">
    <property type="entry name" value="PUP_plant"/>
</dbReference>
<dbReference type="PANTHER" id="PTHR31376:SF105">
    <property type="entry name" value="PURINE PERMEASE-RELATED"/>
    <property type="match status" value="1"/>
</dbReference>
<comment type="similarity">
    <text evidence="2">Belongs to the purine permeases (TC 2.A.7.14) family.</text>
</comment>
<dbReference type="GO" id="GO:0005345">
    <property type="term" value="F:purine nucleobase transmembrane transporter activity"/>
    <property type="evidence" value="ECO:0007669"/>
    <property type="project" value="UniProtKB-ARBA"/>
</dbReference>
<evidence type="ECO:0000313" key="8">
    <source>
        <dbReference type="EMBL" id="GAA0155533.1"/>
    </source>
</evidence>
<name>A0AAV3PWX6_LITER</name>
<proteinExistence type="inferred from homology"/>